<accession>A0AAD6I930</accession>
<reference evidence="2" key="1">
    <citation type="journal article" date="2023" name="IMA Fungus">
        <title>Comparative genomic study of the Penicillium genus elucidates a diverse pangenome and 15 lateral gene transfer events.</title>
        <authorList>
            <person name="Petersen C."/>
            <person name="Sorensen T."/>
            <person name="Nielsen M.R."/>
            <person name="Sondergaard T.E."/>
            <person name="Sorensen J.L."/>
            <person name="Fitzpatrick D.A."/>
            <person name="Frisvad J.C."/>
            <person name="Nielsen K.L."/>
        </authorList>
    </citation>
    <scope>NUCLEOTIDE SEQUENCE</scope>
    <source>
        <strain evidence="2">IBT 15450</strain>
    </source>
</reference>
<name>A0AAD6I930_PENCN</name>
<organism evidence="2 3">
    <name type="scientific">Penicillium canescens</name>
    <dbReference type="NCBI Taxonomy" id="5083"/>
    <lineage>
        <taxon>Eukaryota</taxon>
        <taxon>Fungi</taxon>
        <taxon>Dikarya</taxon>
        <taxon>Ascomycota</taxon>
        <taxon>Pezizomycotina</taxon>
        <taxon>Eurotiomycetes</taxon>
        <taxon>Eurotiomycetidae</taxon>
        <taxon>Eurotiales</taxon>
        <taxon>Aspergillaceae</taxon>
        <taxon>Penicillium</taxon>
    </lineage>
</organism>
<feature type="chain" id="PRO_5042235921" evidence="1">
    <location>
        <begin position="18"/>
        <end position="72"/>
    </location>
</feature>
<protein>
    <submittedName>
        <fullName evidence="2">Uncharacterized protein</fullName>
    </submittedName>
</protein>
<evidence type="ECO:0000256" key="1">
    <source>
        <dbReference type="SAM" id="SignalP"/>
    </source>
</evidence>
<proteinExistence type="predicted"/>
<evidence type="ECO:0000313" key="2">
    <source>
        <dbReference type="EMBL" id="KAJ6038182.1"/>
    </source>
</evidence>
<keyword evidence="3" id="KW-1185">Reference proteome</keyword>
<gene>
    <name evidence="2" type="ORF">N7460_007953</name>
</gene>
<dbReference type="AlphaFoldDB" id="A0AAD6I930"/>
<evidence type="ECO:0000313" key="3">
    <source>
        <dbReference type="Proteomes" id="UP001219568"/>
    </source>
</evidence>
<sequence>MFTLRLSVLGFGVLVAAIPDQDIIISYGEIIQNSIYELEGSAEQVFPSALASGRQKGIYSPTPEGRISEQRE</sequence>
<comment type="caution">
    <text evidence="2">The sequence shown here is derived from an EMBL/GenBank/DDBJ whole genome shotgun (WGS) entry which is preliminary data.</text>
</comment>
<reference evidence="2" key="2">
    <citation type="submission" date="2023-01" db="EMBL/GenBank/DDBJ databases">
        <authorList>
            <person name="Petersen C."/>
        </authorList>
    </citation>
    <scope>NUCLEOTIDE SEQUENCE</scope>
    <source>
        <strain evidence="2">IBT 15450</strain>
    </source>
</reference>
<dbReference type="EMBL" id="JAQJZL010000009">
    <property type="protein sequence ID" value="KAJ6038182.1"/>
    <property type="molecule type" value="Genomic_DNA"/>
</dbReference>
<keyword evidence="1" id="KW-0732">Signal</keyword>
<feature type="signal peptide" evidence="1">
    <location>
        <begin position="1"/>
        <end position="17"/>
    </location>
</feature>
<dbReference type="Proteomes" id="UP001219568">
    <property type="component" value="Unassembled WGS sequence"/>
</dbReference>